<dbReference type="RefSeq" id="WP_061833085.1">
    <property type="nucleotide sequence ID" value="NZ_LUKE01000001.1"/>
</dbReference>
<reference evidence="2 3" key="1">
    <citation type="submission" date="2016-03" db="EMBL/GenBank/DDBJ databases">
        <authorList>
            <person name="Ploux O."/>
        </authorList>
    </citation>
    <scope>NUCLEOTIDE SEQUENCE [LARGE SCALE GENOMIC DNA]</scope>
    <source>
        <strain evidence="2 3">R0</strain>
    </source>
</reference>
<organism evidence="2 3">
    <name type="scientific">Bdellovibrio bacteriovorus</name>
    <dbReference type="NCBI Taxonomy" id="959"/>
    <lineage>
        <taxon>Bacteria</taxon>
        <taxon>Pseudomonadati</taxon>
        <taxon>Bdellovibrionota</taxon>
        <taxon>Bdellovibrionia</taxon>
        <taxon>Bdellovibrionales</taxon>
        <taxon>Pseudobdellovibrionaceae</taxon>
        <taxon>Bdellovibrio</taxon>
    </lineage>
</organism>
<gene>
    <name evidence="2" type="ORF">AZI86_00225</name>
</gene>
<accession>A0A150WM25</accession>
<comment type="caution">
    <text evidence="2">The sequence shown here is derived from an EMBL/GenBank/DDBJ whole genome shotgun (WGS) entry which is preliminary data.</text>
</comment>
<protein>
    <recommendedName>
        <fullName evidence="4">Phage tail protein</fullName>
    </recommendedName>
</protein>
<sequence>MKRSLLMTAAVILLSQGALAGATNAYLECVSASGKTKVSSLFPGDFTESGLIFSIEGVSNAYADQDLVDAREMNNGRIYEEYAHAKLTRIVSQDNLSAKANPSLLVGVESVEGDQAFLVLQSIPGTIKMKRTANGQRGTLSATVQGLDPRTGGASPVINLKCNYKYEI</sequence>
<evidence type="ECO:0000313" key="2">
    <source>
        <dbReference type="EMBL" id="KYG65541.1"/>
    </source>
</evidence>
<keyword evidence="3" id="KW-1185">Reference proteome</keyword>
<name>A0A150WM25_BDEBC</name>
<feature type="chain" id="PRO_5007573219" description="Phage tail protein" evidence="1">
    <location>
        <begin position="21"/>
        <end position="168"/>
    </location>
</feature>
<dbReference type="EMBL" id="LUKE01000001">
    <property type="protein sequence ID" value="KYG65541.1"/>
    <property type="molecule type" value="Genomic_DNA"/>
</dbReference>
<evidence type="ECO:0008006" key="4">
    <source>
        <dbReference type="Google" id="ProtNLM"/>
    </source>
</evidence>
<proteinExistence type="predicted"/>
<evidence type="ECO:0000313" key="3">
    <source>
        <dbReference type="Proteomes" id="UP000075320"/>
    </source>
</evidence>
<evidence type="ECO:0000256" key="1">
    <source>
        <dbReference type="SAM" id="SignalP"/>
    </source>
</evidence>
<keyword evidence="1" id="KW-0732">Signal</keyword>
<dbReference type="AlphaFoldDB" id="A0A150WM25"/>
<feature type="signal peptide" evidence="1">
    <location>
        <begin position="1"/>
        <end position="20"/>
    </location>
</feature>
<dbReference type="Proteomes" id="UP000075320">
    <property type="component" value="Unassembled WGS sequence"/>
</dbReference>